<dbReference type="EMBL" id="QSCI01000180">
    <property type="protein sequence ID" value="RGX87038.1"/>
    <property type="molecule type" value="Genomic_DNA"/>
</dbReference>
<proteinExistence type="predicted"/>
<evidence type="ECO:0000313" key="1">
    <source>
        <dbReference type="EMBL" id="RGX87038.1"/>
    </source>
</evidence>
<protein>
    <submittedName>
        <fullName evidence="1">Uncharacterized protein</fullName>
    </submittedName>
</protein>
<name>A0AA92UIC3_9BACT</name>
<dbReference type="Proteomes" id="UP000285604">
    <property type="component" value="Unassembled WGS sequence"/>
</dbReference>
<accession>A0AA92UIC3</accession>
<reference evidence="1 2" key="1">
    <citation type="submission" date="2018-08" db="EMBL/GenBank/DDBJ databases">
        <title>A genome reference for cultivated species of the human gut microbiota.</title>
        <authorList>
            <person name="Zou Y."/>
            <person name="Xue W."/>
            <person name="Luo G."/>
        </authorList>
    </citation>
    <scope>NUCLEOTIDE SEQUENCE [LARGE SCALE GENOMIC DNA]</scope>
    <source>
        <strain evidence="1 2">OF03-3</strain>
    </source>
</reference>
<organism evidence="1 2">
    <name type="scientific">Segatella copri</name>
    <dbReference type="NCBI Taxonomy" id="165179"/>
    <lineage>
        <taxon>Bacteria</taxon>
        <taxon>Pseudomonadati</taxon>
        <taxon>Bacteroidota</taxon>
        <taxon>Bacteroidia</taxon>
        <taxon>Bacteroidales</taxon>
        <taxon>Prevotellaceae</taxon>
        <taxon>Segatella</taxon>
    </lineage>
</organism>
<gene>
    <name evidence="1" type="ORF">DXA63_16750</name>
</gene>
<comment type="caution">
    <text evidence="1">The sequence shown here is derived from an EMBL/GenBank/DDBJ whole genome shotgun (WGS) entry which is preliminary data.</text>
</comment>
<dbReference type="AlphaFoldDB" id="A0AA92UIC3"/>
<sequence length="181" mass="20995">MGQDAVEEQIKQTAAQRVAQMNDYISFMADKTNDLETRQYYKKQALNLFAGRGYEYEENGIRKEGVRMEITSVSNTRPRSKLMRVYFNGLINLSYQKVSIQSTELAKIKVSNLQRIDNNMYVCTCYFDQVFIGYRDGIPIYKDITRKKVKCYVEVQDVEGGPQEYVVLLGDVHALDTKRIK</sequence>
<evidence type="ECO:0000313" key="2">
    <source>
        <dbReference type="Proteomes" id="UP000285604"/>
    </source>
</evidence>